<dbReference type="InterPro" id="IPR033464">
    <property type="entry name" value="CSN8_PSD8_EIF3K"/>
</dbReference>
<evidence type="ECO:0000256" key="5">
    <source>
        <dbReference type="ARBA" id="ARBA00023242"/>
    </source>
</evidence>
<dbReference type="GO" id="GO:0000338">
    <property type="term" value="P:protein deneddylation"/>
    <property type="evidence" value="ECO:0007669"/>
    <property type="project" value="InterPro"/>
</dbReference>
<name>A0A834U7K6_VESPE</name>
<dbReference type="GO" id="GO:0010387">
    <property type="term" value="P:COP9 signalosome assembly"/>
    <property type="evidence" value="ECO:0007669"/>
    <property type="project" value="InterPro"/>
</dbReference>
<keyword evidence="4" id="KW-0736">Signalosome</keyword>
<sequence>MVLNEVGKFLLELEKAELEAPAGVASAQTYAQLLAMYLYQNDLCNAKCLWKRIPSNLKDANSELGRIWAVGKHMWQRDWPAVHVALNADWSEDVSGIMTALKDSSWTILSDSVREQAMTLISKAYSSLGLTVLASMTGLALEEAQQAAMERGWSIDGTMVQPVKIDKEQSTFTNEICLTEDQLKKLTQFVSFLEN</sequence>
<comment type="subcellular location">
    <subcellularLocation>
        <location evidence="2">Cytoplasm</location>
    </subcellularLocation>
    <subcellularLocation>
        <location evidence="1">Nucleus</location>
    </subcellularLocation>
</comment>
<evidence type="ECO:0000256" key="4">
    <source>
        <dbReference type="ARBA" id="ARBA00022790"/>
    </source>
</evidence>
<comment type="caution">
    <text evidence="7">The sequence shown here is derived from an EMBL/GenBank/DDBJ whole genome shotgun (WGS) entry which is preliminary data.</text>
</comment>
<dbReference type="InterPro" id="IPR033205">
    <property type="entry name" value="COP9_CSN8"/>
</dbReference>
<evidence type="ECO:0000259" key="6">
    <source>
        <dbReference type="Pfam" id="PF10075"/>
    </source>
</evidence>
<dbReference type="Pfam" id="PF10075">
    <property type="entry name" value="CSN8_PSD8_EIF3K"/>
    <property type="match status" value="1"/>
</dbReference>
<dbReference type="PANTHER" id="PTHR13339:SF0">
    <property type="entry name" value="COP9 SIGNALOSOME COMPLEX SUBUNIT 8"/>
    <property type="match status" value="1"/>
</dbReference>
<proteinExistence type="predicted"/>
<evidence type="ECO:0000313" key="7">
    <source>
        <dbReference type="EMBL" id="KAF7420219.1"/>
    </source>
</evidence>
<protein>
    <recommendedName>
        <fullName evidence="6">CSN8/PSMD8/EIF3K domain-containing protein</fullName>
    </recommendedName>
</protein>
<dbReference type="PANTHER" id="PTHR13339">
    <property type="entry name" value="COP9 SIGNALOSOME COMPLEX SUBUNIT 8"/>
    <property type="match status" value="1"/>
</dbReference>
<evidence type="ECO:0000313" key="8">
    <source>
        <dbReference type="Proteomes" id="UP000600918"/>
    </source>
</evidence>
<reference evidence="7" key="1">
    <citation type="journal article" date="2020" name="G3 (Bethesda)">
        <title>High-Quality Assemblies for Three Invasive Social Wasps from the &lt;i&gt;Vespula&lt;/i&gt; Genus.</title>
        <authorList>
            <person name="Harrop T.W.R."/>
            <person name="Guhlin J."/>
            <person name="McLaughlin G.M."/>
            <person name="Permina E."/>
            <person name="Stockwell P."/>
            <person name="Gilligan J."/>
            <person name="Le Lec M.F."/>
            <person name="Gruber M.A.M."/>
            <person name="Quinn O."/>
            <person name="Lovegrove M."/>
            <person name="Duncan E.J."/>
            <person name="Remnant E.J."/>
            <person name="Van Eeckhoven J."/>
            <person name="Graham B."/>
            <person name="Knapp R.A."/>
            <person name="Langford K.W."/>
            <person name="Kronenberg Z."/>
            <person name="Press M.O."/>
            <person name="Eacker S.M."/>
            <person name="Wilson-Rankin E.E."/>
            <person name="Purcell J."/>
            <person name="Lester P.J."/>
            <person name="Dearden P.K."/>
        </authorList>
    </citation>
    <scope>NUCLEOTIDE SEQUENCE</scope>
    <source>
        <strain evidence="7">Volc-1</strain>
    </source>
</reference>
<evidence type="ECO:0000256" key="2">
    <source>
        <dbReference type="ARBA" id="ARBA00004496"/>
    </source>
</evidence>
<dbReference type="GO" id="GO:0008180">
    <property type="term" value="C:COP9 signalosome"/>
    <property type="evidence" value="ECO:0007669"/>
    <property type="project" value="UniProtKB-KW"/>
</dbReference>
<dbReference type="GO" id="GO:0005737">
    <property type="term" value="C:cytoplasm"/>
    <property type="evidence" value="ECO:0007669"/>
    <property type="project" value="UniProtKB-SubCell"/>
</dbReference>
<dbReference type="AlphaFoldDB" id="A0A834U7K6"/>
<gene>
    <name evidence="7" type="ORF">H0235_010516</name>
</gene>
<dbReference type="EMBL" id="JACSDY010000009">
    <property type="protein sequence ID" value="KAF7420219.1"/>
    <property type="molecule type" value="Genomic_DNA"/>
</dbReference>
<dbReference type="Gene3D" id="1.25.40.990">
    <property type="match status" value="1"/>
</dbReference>
<keyword evidence="3" id="KW-0963">Cytoplasm</keyword>
<evidence type="ECO:0000256" key="3">
    <source>
        <dbReference type="ARBA" id="ARBA00022490"/>
    </source>
</evidence>
<dbReference type="Proteomes" id="UP000600918">
    <property type="component" value="Unassembled WGS sequence"/>
</dbReference>
<feature type="domain" description="CSN8/PSMD8/EIF3K" evidence="6">
    <location>
        <begin position="26"/>
        <end position="167"/>
    </location>
</feature>
<accession>A0A834U7K6</accession>
<organism evidence="7 8">
    <name type="scientific">Vespula pensylvanica</name>
    <name type="common">Western yellow jacket</name>
    <name type="synonym">Wasp</name>
    <dbReference type="NCBI Taxonomy" id="30213"/>
    <lineage>
        <taxon>Eukaryota</taxon>
        <taxon>Metazoa</taxon>
        <taxon>Ecdysozoa</taxon>
        <taxon>Arthropoda</taxon>
        <taxon>Hexapoda</taxon>
        <taxon>Insecta</taxon>
        <taxon>Pterygota</taxon>
        <taxon>Neoptera</taxon>
        <taxon>Endopterygota</taxon>
        <taxon>Hymenoptera</taxon>
        <taxon>Apocrita</taxon>
        <taxon>Aculeata</taxon>
        <taxon>Vespoidea</taxon>
        <taxon>Vespidae</taxon>
        <taxon>Vespinae</taxon>
        <taxon>Vespula</taxon>
    </lineage>
</organism>
<keyword evidence="5" id="KW-0539">Nucleus</keyword>
<keyword evidence="8" id="KW-1185">Reference proteome</keyword>
<evidence type="ECO:0000256" key="1">
    <source>
        <dbReference type="ARBA" id="ARBA00004123"/>
    </source>
</evidence>